<evidence type="ECO:0000256" key="6">
    <source>
        <dbReference type="ARBA" id="ARBA00022840"/>
    </source>
</evidence>
<evidence type="ECO:0000256" key="1">
    <source>
        <dbReference type="ARBA" id="ARBA00012513"/>
    </source>
</evidence>
<dbReference type="InterPro" id="IPR000719">
    <property type="entry name" value="Prot_kinase_dom"/>
</dbReference>
<dbReference type="Pfam" id="PF00069">
    <property type="entry name" value="Pkinase"/>
    <property type="match status" value="1"/>
</dbReference>
<evidence type="ECO:0000256" key="5">
    <source>
        <dbReference type="ARBA" id="ARBA00022777"/>
    </source>
</evidence>
<dbReference type="Proteomes" id="UP000274762">
    <property type="component" value="Unassembled WGS sequence"/>
</dbReference>
<feature type="region of interest" description="Disordered" evidence="7">
    <location>
        <begin position="372"/>
        <end position="420"/>
    </location>
</feature>
<dbReference type="PROSITE" id="PS00108">
    <property type="entry name" value="PROTEIN_KINASE_ST"/>
    <property type="match status" value="1"/>
</dbReference>
<feature type="compositionally biased region" description="Pro residues" evidence="7">
    <location>
        <begin position="325"/>
        <end position="337"/>
    </location>
</feature>
<reference evidence="9 10" key="1">
    <citation type="submission" date="2018-10" db="EMBL/GenBank/DDBJ databases">
        <title>Sequencing the genomes of 1000 actinobacteria strains.</title>
        <authorList>
            <person name="Klenk H.-P."/>
        </authorList>
    </citation>
    <scope>NUCLEOTIDE SEQUENCE [LARGE SCALE GENOMIC DNA]</scope>
    <source>
        <strain evidence="9 10">DSM 44343</strain>
    </source>
</reference>
<dbReference type="PANTHER" id="PTHR43289">
    <property type="entry name" value="MITOGEN-ACTIVATED PROTEIN KINASE KINASE KINASE 20-RELATED"/>
    <property type="match status" value="1"/>
</dbReference>
<dbReference type="GO" id="GO:0004674">
    <property type="term" value="F:protein serine/threonine kinase activity"/>
    <property type="evidence" value="ECO:0007669"/>
    <property type="project" value="UniProtKB-KW"/>
</dbReference>
<feature type="domain" description="Protein kinase" evidence="8">
    <location>
        <begin position="12"/>
        <end position="284"/>
    </location>
</feature>
<feature type="compositionally biased region" description="Pro residues" evidence="7">
    <location>
        <begin position="289"/>
        <end position="308"/>
    </location>
</feature>
<gene>
    <name evidence="9" type="ORF">DFJ75_3095</name>
</gene>
<accession>A0A495K789</accession>
<dbReference type="InterPro" id="IPR011009">
    <property type="entry name" value="Kinase-like_dom_sf"/>
</dbReference>
<keyword evidence="6" id="KW-0067">ATP-binding</keyword>
<dbReference type="SUPFAM" id="SSF56112">
    <property type="entry name" value="Protein kinase-like (PK-like)"/>
    <property type="match status" value="1"/>
</dbReference>
<dbReference type="GO" id="GO:0005524">
    <property type="term" value="F:ATP binding"/>
    <property type="evidence" value="ECO:0007669"/>
    <property type="project" value="UniProtKB-KW"/>
</dbReference>
<sequence length="537" mass="55979">MPLAPGTVFAGYTIERQLGAGGMGEVYLAKHPRLPRSDALKVLPASLPGSSTASDDEFRRRFIREADLSAQLWQPGIVTVHDRGEFQGNLWISMDFVPGTDAAELLAIYPRGVKPALVVQIATEVAAALDYAHGRGLLHRDVKPGNIMLTESIPHRVMLMDFGIARPASDVAGLTSTGAVVGTMAYAAPEQLRGLPVDARADVFALGCTVFALLTGAPPGAGREIPPAIRPVLDRALATEPGDRYNSCGEFARELSAAMDVPPTPGSPPPAAHTQHDAQHAPTLLGLPSVPPTSVPPTNPPGTTPPPDHISSAATAPTVMQRPGYPRPAGPPPPPSPSTDRSHTPLIIGLLAVLVIAASVAAATVLWPKSDEEPAAAQQNPGPQTSVTTITQSALGPAPLPPQQAEQSQRVQATTSTPSVQQVTNAADLGLSTPISIPACDGTGIIVVANSTDPTGYRSDMAAALDNYPGARYLRTDQSCPSLRPRDDSGNLIYAAYVVVGQGRSAVCAALPVYPERYGKVLDTTSDPDIPISLNNC</sequence>
<feature type="compositionally biased region" description="Polar residues" evidence="7">
    <location>
        <begin position="410"/>
        <end position="420"/>
    </location>
</feature>
<name>A0A495K789_WILMA</name>
<dbReference type="CDD" id="cd14014">
    <property type="entry name" value="STKc_PknB_like"/>
    <property type="match status" value="1"/>
</dbReference>
<dbReference type="AlphaFoldDB" id="A0A495K789"/>
<evidence type="ECO:0000256" key="3">
    <source>
        <dbReference type="ARBA" id="ARBA00022679"/>
    </source>
</evidence>
<dbReference type="SMART" id="SM00220">
    <property type="entry name" value="S_TKc"/>
    <property type="match status" value="1"/>
</dbReference>
<keyword evidence="3" id="KW-0808">Transferase</keyword>
<evidence type="ECO:0000313" key="10">
    <source>
        <dbReference type="Proteomes" id="UP000274762"/>
    </source>
</evidence>
<dbReference type="Gene3D" id="1.10.510.10">
    <property type="entry name" value="Transferase(Phosphotransferase) domain 1"/>
    <property type="match status" value="1"/>
</dbReference>
<feature type="compositionally biased region" description="Low complexity" evidence="7">
    <location>
        <begin position="392"/>
        <end position="409"/>
    </location>
</feature>
<dbReference type="EMBL" id="RBKV01000001">
    <property type="protein sequence ID" value="RKR96252.1"/>
    <property type="molecule type" value="Genomic_DNA"/>
</dbReference>
<keyword evidence="5 9" id="KW-0418">Kinase</keyword>
<dbReference type="RefSeq" id="WP_062799941.1">
    <property type="nucleotide sequence ID" value="NZ_CBCRXS010000005.1"/>
</dbReference>
<feature type="compositionally biased region" description="Polar residues" evidence="7">
    <location>
        <begin position="377"/>
        <end position="391"/>
    </location>
</feature>
<dbReference type="PROSITE" id="PS50011">
    <property type="entry name" value="PROTEIN_KINASE_DOM"/>
    <property type="match status" value="1"/>
</dbReference>
<comment type="caution">
    <text evidence="9">The sequence shown here is derived from an EMBL/GenBank/DDBJ whole genome shotgun (WGS) entry which is preliminary data.</text>
</comment>
<evidence type="ECO:0000259" key="8">
    <source>
        <dbReference type="PROSITE" id="PS50011"/>
    </source>
</evidence>
<keyword evidence="2" id="KW-0723">Serine/threonine-protein kinase</keyword>
<evidence type="ECO:0000256" key="2">
    <source>
        <dbReference type="ARBA" id="ARBA00022527"/>
    </source>
</evidence>
<evidence type="ECO:0000313" key="9">
    <source>
        <dbReference type="EMBL" id="RKR96252.1"/>
    </source>
</evidence>
<dbReference type="PANTHER" id="PTHR43289:SF6">
    <property type="entry name" value="SERINE_THREONINE-PROTEIN KINASE NEKL-3"/>
    <property type="match status" value="1"/>
</dbReference>
<proteinExistence type="predicted"/>
<evidence type="ECO:0000256" key="4">
    <source>
        <dbReference type="ARBA" id="ARBA00022741"/>
    </source>
</evidence>
<feature type="compositionally biased region" description="Pro residues" evidence="7">
    <location>
        <begin position="262"/>
        <end position="271"/>
    </location>
</feature>
<keyword evidence="4" id="KW-0547">Nucleotide-binding</keyword>
<dbReference type="InterPro" id="IPR008271">
    <property type="entry name" value="Ser/Thr_kinase_AS"/>
</dbReference>
<feature type="region of interest" description="Disordered" evidence="7">
    <location>
        <begin position="258"/>
        <end position="343"/>
    </location>
</feature>
<dbReference type="Gene3D" id="3.30.200.20">
    <property type="entry name" value="Phosphorylase Kinase, domain 1"/>
    <property type="match status" value="1"/>
</dbReference>
<organism evidence="9 10">
    <name type="scientific">Williamsia marianensis</name>
    <dbReference type="NCBI Taxonomy" id="85044"/>
    <lineage>
        <taxon>Bacteria</taxon>
        <taxon>Bacillati</taxon>
        <taxon>Actinomycetota</taxon>
        <taxon>Actinomycetes</taxon>
        <taxon>Mycobacteriales</taxon>
        <taxon>Nocardiaceae</taxon>
        <taxon>Williamsia</taxon>
    </lineage>
</organism>
<dbReference type="EC" id="2.7.11.1" evidence="1"/>
<dbReference type="OrthoDB" id="5169909at2"/>
<protein>
    <recommendedName>
        <fullName evidence="1">non-specific serine/threonine protein kinase</fullName>
        <ecNumber evidence="1">2.7.11.1</ecNumber>
    </recommendedName>
</protein>
<evidence type="ECO:0000256" key="7">
    <source>
        <dbReference type="SAM" id="MobiDB-lite"/>
    </source>
</evidence>